<reference evidence="6" key="1">
    <citation type="submission" date="2023-01" db="EMBL/GenBank/DDBJ databases">
        <title>Colletotrichum chrysophilum M932 genome sequence.</title>
        <authorList>
            <person name="Baroncelli R."/>
        </authorList>
    </citation>
    <scope>NUCLEOTIDE SEQUENCE</scope>
    <source>
        <strain evidence="6">M932</strain>
    </source>
</reference>
<feature type="compositionally biased region" description="Basic and acidic residues" evidence="3">
    <location>
        <begin position="1388"/>
        <end position="1397"/>
    </location>
</feature>
<feature type="compositionally biased region" description="Polar residues" evidence="3">
    <location>
        <begin position="1"/>
        <end position="12"/>
    </location>
</feature>
<feature type="region of interest" description="Disordered" evidence="3">
    <location>
        <begin position="360"/>
        <end position="384"/>
    </location>
</feature>
<accession>A0AAD9EE14</accession>
<keyword evidence="2" id="KW-0040">ANK repeat</keyword>
<evidence type="ECO:0000256" key="3">
    <source>
        <dbReference type="SAM" id="MobiDB-lite"/>
    </source>
</evidence>
<evidence type="ECO:0000313" key="7">
    <source>
        <dbReference type="Proteomes" id="UP001243330"/>
    </source>
</evidence>
<dbReference type="Gene3D" id="3.40.50.1580">
    <property type="entry name" value="Nucleoside phosphorylase domain"/>
    <property type="match status" value="1"/>
</dbReference>
<keyword evidence="1" id="KW-0677">Repeat</keyword>
<feature type="region of interest" description="Disordered" evidence="3">
    <location>
        <begin position="1042"/>
        <end position="1070"/>
    </location>
</feature>
<dbReference type="InterPro" id="IPR027417">
    <property type="entry name" value="P-loop_NTPase"/>
</dbReference>
<sequence length="1447" mass="162414">MSTYRPEQTVPRTRSYLHEDSSDGTRPPFPKRQRGQSSDNECGRGEEIRQAKLRHKDYTVGWICALPIELRASCAMLDSTHENMPSPINDGNQYILGNIGQHNVVLACLPAGQYGTNNAAIVASNMMRTFTEIQVRLMVGIGGGVPGKVDIRLGDVVVGDRVIQHDLGRITAIDGFRGTGFPRIPPLRLLQAVSKLRGLHESTISQISSTVEKLPQHQLGLVSFERPTGFEDQLFRAEYSHAGETPSCLTCNPLEIVVRPRRFTDRPYIHYGGIASGNQVVKCGQHRDSLANKLSDVFQHDVICFEMEAAGLMDTFPCIVIRGICDYSDSHKNKAWQGYAAATAAAYARELLSNVASDSGITSETRAQEAEKEKQREQHQRHQESLRVRTRRVILLQSLSYEQIHDRRSNIATPRSRTCGWILQHPLYKTWLDHSTVAQHHGFLWISGKPGAGKSTLMKFAFGSVRRAVQYSEEDAAILCFFFNARGVELEKSLLGMYRSLLHQLLGRFPKLQEVFDDDTLIPSSYASCPPLEVLRDLFRNAVMALQRRHLTCFIDALDECDETQVREMVVYFEELGEEAIENDVRLNICFSSRHYPHIDIRFGLKLMLEKQTGHSDDLKKYVQGHLRAGVTRHANDIQAKVLDKAGGVFMWVVLVVDILNKELVRGRGRTFILEKRLNEIPAELSDLFQDILRRDRNNMDDFVLCVQWILFAKRPLELREFYFAMMSVLPDYHQILADYDPNSDLEEGMELLVISSSKGLAEVTKTELRTVQFIHESVRDFLVKDNGLQQLLQVSGDDLEARSHEKLKSCCLGEIGPLSAVSAYIKSHPKVTRTDIVMKFPFLIYATENVLNHAEAAAKSLLQDAFMDQFPLEDWARLTGLIDDDAGTNVEDSLLGFNTRKNRYLPNVNLTYILAENNLLTLLEKRVTALAWQVHSRGGRYGYPLFAAMSEGHLTAAKALLGKTAQLVDINDIFPDVRYDGKFDDEQGYSTSPLRWALENNHGTLANYLISQVESTDHKLDHKQPICYDVVDGNHPTIRLLVENTDPPRSTSSLPRPEATNDTKPNLSPELERFSRFNVGDIHRRPRLSPAVESRNKPATRLLLDWGSALHKLAHEGRVSKLASLNLESEITSNGPPRSLLERGLITKHEISIEAVGCSTHDTIELLVDNGENISMACLDARTLLEIALRSRNWVAAKYLIGDGHIAECTSSYGHYALHHLHLASDVEMAKMLLENGATIKCGISCLDKPLQSLAAVDVREMIELFIKYGVDLNCRDRTGRTPLHEAVCGGHTVLAKLLIQHGAAVDSKDVDGRTPFHDAVSYGYEDMARILIMEGATSYLADRFGRTPLQMASQRHYKGMVDLLLQDDSGQTRARIMEAETWTGSARDEEQRHEYADDEASESSEGAAAKSHRGGESIEDEEEEQYFTAVDESDSVESSDENSEI</sequence>
<dbReference type="SUPFAM" id="SSF53167">
    <property type="entry name" value="Purine and uridine phosphorylases"/>
    <property type="match status" value="1"/>
</dbReference>
<feature type="compositionally biased region" description="Basic and acidic residues" evidence="3">
    <location>
        <begin position="366"/>
        <end position="384"/>
    </location>
</feature>
<organism evidence="6 7">
    <name type="scientific">Colletotrichum chrysophilum</name>
    <dbReference type="NCBI Taxonomy" id="1836956"/>
    <lineage>
        <taxon>Eukaryota</taxon>
        <taxon>Fungi</taxon>
        <taxon>Dikarya</taxon>
        <taxon>Ascomycota</taxon>
        <taxon>Pezizomycotina</taxon>
        <taxon>Sordariomycetes</taxon>
        <taxon>Hypocreomycetidae</taxon>
        <taxon>Glomerellales</taxon>
        <taxon>Glomerellaceae</taxon>
        <taxon>Colletotrichum</taxon>
        <taxon>Colletotrichum gloeosporioides species complex</taxon>
    </lineage>
</organism>
<dbReference type="GO" id="GO:0003824">
    <property type="term" value="F:catalytic activity"/>
    <property type="evidence" value="ECO:0007669"/>
    <property type="project" value="InterPro"/>
</dbReference>
<feature type="repeat" description="ANK" evidence="2">
    <location>
        <begin position="1280"/>
        <end position="1312"/>
    </location>
</feature>
<dbReference type="Pfam" id="PF12796">
    <property type="entry name" value="Ank_2"/>
    <property type="match status" value="1"/>
</dbReference>
<evidence type="ECO:0000259" key="5">
    <source>
        <dbReference type="Pfam" id="PF24883"/>
    </source>
</evidence>
<dbReference type="EMBL" id="JAQOWY010000192">
    <property type="protein sequence ID" value="KAK1847769.1"/>
    <property type="molecule type" value="Genomic_DNA"/>
</dbReference>
<protein>
    <submittedName>
        <fullName evidence="6">PFS domain-containing protein</fullName>
    </submittedName>
</protein>
<feature type="domain" description="Nucleoside phosphorylase" evidence="4">
    <location>
        <begin position="60"/>
        <end position="170"/>
    </location>
</feature>
<dbReference type="PROSITE" id="PS50088">
    <property type="entry name" value="ANK_REPEAT"/>
    <property type="match status" value="2"/>
</dbReference>
<dbReference type="InterPro" id="IPR053137">
    <property type="entry name" value="NLR-like"/>
</dbReference>
<dbReference type="InterPro" id="IPR035994">
    <property type="entry name" value="Nucleoside_phosphorylase_sf"/>
</dbReference>
<evidence type="ECO:0000256" key="1">
    <source>
        <dbReference type="ARBA" id="ARBA00022737"/>
    </source>
</evidence>
<dbReference type="Pfam" id="PF24883">
    <property type="entry name" value="NPHP3_N"/>
    <property type="match status" value="1"/>
</dbReference>
<dbReference type="SUPFAM" id="SSF52540">
    <property type="entry name" value="P-loop containing nucleoside triphosphate hydrolases"/>
    <property type="match status" value="1"/>
</dbReference>
<dbReference type="Gene3D" id="1.25.40.20">
    <property type="entry name" value="Ankyrin repeat-containing domain"/>
    <property type="match status" value="1"/>
</dbReference>
<comment type="caution">
    <text evidence="6">The sequence shown here is derived from an EMBL/GenBank/DDBJ whole genome shotgun (WGS) entry which is preliminary data.</text>
</comment>
<dbReference type="PANTHER" id="PTHR46082">
    <property type="entry name" value="ATP/GTP-BINDING PROTEIN-RELATED"/>
    <property type="match status" value="1"/>
</dbReference>
<dbReference type="PROSITE" id="PS50297">
    <property type="entry name" value="ANK_REP_REGION"/>
    <property type="match status" value="2"/>
</dbReference>
<dbReference type="GO" id="GO:0009116">
    <property type="term" value="P:nucleoside metabolic process"/>
    <property type="evidence" value="ECO:0007669"/>
    <property type="project" value="InterPro"/>
</dbReference>
<feature type="compositionally biased region" description="Acidic residues" evidence="3">
    <location>
        <begin position="1419"/>
        <end position="1447"/>
    </location>
</feature>
<feature type="region of interest" description="Disordered" evidence="3">
    <location>
        <begin position="1382"/>
        <end position="1447"/>
    </location>
</feature>
<feature type="compositionally biased region" description="Polar residues" evidence="3">
    <location>
        <begin position="1048"/>
        <end position="1067"/>
    </location>
</feature>
<feature type="repeat" description="ANK" evidence="2">
    <location>
        <begin position="1313"/>
        <end position="1345"/>
    </location>
</feature>
<dbReference type="InterPro" id="IPR002110">
    <property type="entry name" value="Ankyrin_rpt"/>
</dbReference>
<dbReference type="InterPro" id="IPR056884">
    <property type="entry name" value="NPHP3-like_N"/>
</dbReference>
<keyword evidence="7" id="KW-1185">Reference proteome</keyword>
<name>A0AAD9EE14_9PEZI</name>
<dbReference type="InterPro" id="IPR036770">
    <property type="entry name" value="Ankyrin_rpt-contain_sf"/>
</dbReference>
<dbReference type="SMART" id="SM00248">
    <property type="entry name" value="ANK"/>
    <property type="match status" value="8"/>
</dbReference>
<evidence type="ECO:0000259" key="4">
    <source>
        <dbReference type="Pfam" id="PF01048"/>
    </source>
</evidence>
<dbReference type="Pfam" id="PF01048">
    <property type="entry name" value="PNP_UDP_1"/>
    <property type="match status" value="1"/>
</dbReference>
<evidence type="ECO:0000313" key="6">
    <source>
        <dbReference type="EMBL" id="KAK1847769.1"/>
    </source>
</evidence>
<dbReference type="InterPro" id="IPR000845">
    <property type="entry name" value="Nucleoside_phosphorylase_d"/>
</dbReference>
<evidence type="ECO:0000256" key="2">
    <source>
        <dbReference type="PROSITE-ProRule" id="PRU00023"/>
    </source>
</evidence>
<dbReference type="SUPFAM" id="SSF48403">
    <property type="entry name" value="Ankyrin repeat"/>
    <property type="match status" value="2"/>
</dbReference>
<proteinExistence type="predicted"/>
<feature type="domain" description="Nephrocystin 3-like N-terminal" evidence="5">
    <location>
        <begin position="418"/>
        <end position="594"/>
    </location>
</feature>
<dbReference type="Gene3D" id="3.40.50.300">
    <property type="entry name" value="P-loop containing nucleotide triphosphate hydrolases"/>
    <property type="match status" value="1"/>
</dbReference>
<dbReference type="Proteomes" id="UP001243330">
    <property type="component" value="Unassembled WGS sequence"/>
</dbReference>
<feature type="region of interest" description="Disordered" evidence="3">
    <location>
        <begin position="1"/>
        <end position="44"/>
    </location>
</feature>
<dbReference type="PANTHER" id="PTHR46082:SF11">
    <property type="entry name" value="AAA+ ATPASE DOMAIN-CONTAINING PROTEIN-RELATED"/>
    <property type="match status" value="1"/>
</dbReference>
<gene>
    <name evidence="6" type="ORF">CCHR01_09611</name>
</gene>